<dbReference type="InterPro" id="IPR014017">
    <property type="entry name" value="DNA_helicase_UvrD-like_C"/>
</dbReference>
<keyword evidence="5 12" id="KW-0067">ATP-binding</keyword>
<evidence type="ECO:0000256" key="10">
    <source>
        <dbReference type="ARBA" id="ARBA00034923"/>
    </source>
</evidence>
<evidence type="ECO:0000256" key="2">
    <source>
        <dbReference type="ARBA" id="ARBA00022741"/>
    </source>
</evidence>
<proteinExistence type="inferred from homology"/>
<evidence type="ECO:0000256" key="6">
    <source>
        <dbReference type="ARBA" id="ARBA00023125"/>
    </source>
</evidence>
<evidence type="ECO:0000256" key="12">
    <source>
        <dbReference type="PROSITE-ProRule" id="PRU00560"/>
    </source>
</evidence>
<dbReference type="InterPro" id="IPR027417">
    <property type="entry name" value="P-loop_NTPase"/>
</dbReference>
<dbReference type="KEGG" id="ccro:CMC5_019540"/>
<accession>A0A0K1EAA4</accession>
<dbReference type="GO" id="GO:0009314">
    <property type="term" value="P:response to radiation"/>
    <property type="evidence" value="ECO:0007669"/>
    <property type="project" value="UniProtKB-ARBA"/>
</dbReference>
<dbReference type="GO" id="GO:0043138">
    <property type="term" value="F:3'-5' DNA helicase activity"/>
    <property type="evidence" value="ECO:0007669"/>
    <property type="project" value="UniProtKB-EC"/>
</dbReference>
<dbReference type="SUPFAM" id="SSF52540">
    <property type="entry name" value="P-loop containing nucleoside triphosphate hydrolases"/>
    <property type="match status" value="1"/>
</dbReference>
<organism evidence="16 17">
    <name type="scientific">Chondromyces crocatus</name>
    <dbReference type="NCBI Taxonomy" id="52"/>
    <lineage>
        <taxon>Bacteria</taxon>
        <taxon>Pseudomonadati</taxon>
        <taxon>Myxococcota</taxon>
        <taxon>Polyangia</taxon>
        <taxon>Polyangiales</taxon>
        <taxon>Polyangiaceae</taxon>
        <taxon>Chondromyces</taxon>
    </lineage>
</organism>
<dbReference type="GO" id="GO:0033202">
    <property type="term" value="C:DNA helicase complex"/>
    <property type="evidence" value="ECO:0007669"/>
    <property type="project" value="TreeGrafter"/>
</dbReference>
<comment type="similarity">
    <text evidence="1">Belongs to the helicase family. UvrD subfamily.</text>
</comment>
<feature type="region of interest" description="Disordered" evidence="13">
    <location>
        <begin position="678"/>
        <end position="766"/>
    </location>
</feature>
<feature type="binding site" evidence="12">
    <location>
        <begin position="41"/>
        <end position="48"/>
    </location>
    <ligand>
        <name>ATP</name>
        <dbReference type="ChEBI" id="CHEBI:30616"/>
    </ligand>
</feature>
<name>A0A0K1EAA4_CHOCO</name>
<dbReference type="PANTHER" id="PTHR11070">
    <property type="entry name" value="UVRD / RECB / PCRA DNA HELICASE FAMILY MEMBER"/>
    <property type="match status" value="1"/>
</dbReference>
<comment type="catalytic activity">
    <reaction evidence="11">
        <text>ATP + H2O = ADP + phosphate + H(+)</text>
        <dbReference type="Rhea" id="RHEA:13065"/>
        <dbReference type="ChEBI" id="CHEBI:15377"/>
        <dbReference type="ChEBI" id="CHEBI:15378"/>
        <dbReference type="ChEBI" id="CHEBI:30616"/>
        <dbReference type="ChEBI" id="CHEBI:43474"/>
        <dbReference type="ChEBI" id="CHEBI:456216"/>
        <dbReference type="EC" id="5.6.2.4"/>
    </reaction>
</comment>
<feature type="compositionally biased region" description="Gly residues" evidence="13">
    <location>
        <begin position="682"/>
        <end position="698"/>
    </location>
</feature>
<sequence length="824" mass="92403">MAEQYEHGDTTQDPRVVMNEELNGPQADAVTHVDGPLLIFAGAGSGKTRVIVYRIANLLAGHHVPPYRILAVTFTNKAAGEMKLRLERLVGPEIVRDLWVGTFHSVCVRLLRKHHEAAGLDRGFVIYDDADQRAVVARVLKELDLDDRRYPPRQVLSRIHAYKQEGRSPDDIDSDSYFDDAVTRCYRAYERHLKTASAVDFDDLLLAVLRLVEDPESLAGEDLRSRFRYVLVDEFQDVNHVQYRLVRALCQKHDNLCVVGDDDQSIYRWRGADVRVIRGFRRDFPTANVIKLEQNYRSVGNVVQAALGVIRHAKDREPKELWTSNRPGDPVQVVAADSEHDEAAWVAARIRELTEQGVSPREIAVFYRVHAQSRVLEEVLRSERIPYQIIGGTRFFERAEIKNLLSYLRVVVNPRTDVDLHRIINVPPRKIGATTIDRLIQVADNLQVSLYDAIQPLAEGAIQDAHTGNKPSVTPQIRKNLLAFRDMMEKLREMAREASPSQLAEEILERTGYARLLKEEDNAEADARLQNLHELLQSILDYEEEMKAAGEPALLTGYLERVSLTSDADTLEDVPKVAMMTIHAAKGLEFHAVFLTGMEEDLFPFRSMEPSRNDDVEEERRLAYVAVTRAREKLWITHASRRAIFGQTRYNAPSRFLKDMPASAVRGVLTPASQLMARRPEGSGGFGMSQGAGRFGGGRGDRDRSAGARFDDGPRLAWRHPQQGAMGSAGSASPPAALRNLPVRPPTPSATAAPGERFVEREPDVESDGEAISLRRGSRVQHDRFGLGTVNSIDPGPDPIASVTFSGWGTKRIMVRFLKPLEGR</sequence>
<evidence type="ECO:0000256" key="13">
    <source>
        <dbReference type="SAM" id="MobiDB-lite"/>
    </source>
</evidence>
<dbReference type="GO" id="GO:0005524">
    <property type="term" value="F:ATP binding"/>
    <property type="evidence" value="ECO:0007669"/>
    <property type="project" value="UniProtKB-UniRule"/>
</dbReference>
<dbReference type="Pfam" id="PF13361">
    <property type="entry name" value="UvrD_C"/>
    <property type="match status" value="1"/>
</dbReference>
<evidence type="ECO:0000256" key="4">
    <source>
        <dbReference type="ARBA" id="ARBA00022806"/>
    </source>
</evidence>
<dbReference type="EMBL" id="CP012159">
    <property type="protein sequence ID" value="AKT37811.1"/>
    <property type="molecule type" value="Genomic_DNA"/>
</dbReference>
<evidence type="ECO:0000256" key="11">
    <source>
        <dbReference type="ARBA" id="ARBA00048988"/>
    </source>
</evidence>
<dbReference type="CDD" id="cd18807">
    <property type="entry name" value="SF1_C_UvrD"/>
    <property type="match status" value="1"/>
</dbReference>
<keyword evidence="6" id="KW-0238">DNA-binding</keyword>
<feature type="compositionally biased region" description="Basic and acidic residues" evidence="13">
    <location>
        <begin position="699"/>
        <end position="714"/>
    </location>
</feature>
<dbReference type="GO" id="GO:0005829">
    <property type="term" value="C:cytosol"/>
    <property type="evidence" value="ECO:0007669"/>
    <property type="project" value="TreeGrafter"/>
</dbReference>
<dbReference type="CDD" id="cd17932">
    <property type="entry name" value="DEXQc_UvrD"/>
    <property type="match status" value="1"/>
</dbReference>
<dbReference type="FunFam" id="1.10.10.160:FF:000001">
    <property type="entry name" value="ATP-dependent DNA helicase"/>
    <property type="match status" value="1"/>
</dbReference>
<dbReference type="Pfam" id="PF00580">
    <property type="entry name" value="UvrD-helicase"/>
    <property type="match status" value="1"/>
</dbReference>
<dbReference type="AlphaFoldDB" id="A0A0K1EAA4"/>
<keyword evidence="4 12" id="KW-0347">Helicase</keyword>
<dbReference type="RefSeq" id="WP_050430126.1">
    <property type="nucleotide sequence ID" value="NZ_CP012159.1"/>
</dbReference>
<evidence type="ECO:0000256" key="7">
    <source>
        <dbReference type="ARBA" id="ARBA00023235"/>
    </source>
</evidence>
<dbReference type="PROSITE" id="PS51217">
    <property type="entry name" value="UVRD_HELICASE_CTER"/>
    <property type="match status" value="1"/>
</dbReference>
<dbReference type="PANTHER" id="PTHR11070:SF2">
    <property type="entry name" value="ATP-DEPENDENT DNA HELICASE SRS2"/>
    <property type="match status" value="1"/>
</dbReference>
<dbReference type="GO" id="GO:0016887">
    <property type="term" value="F:ATP hydrolysis activity"/>
    <property type="evidence" value="ECO:0007669"/>
    <property type="project" value="RHEA"/>
</dbReference>
<evidence type="ECO:0000256" key="9">
    <source>
        <dbReference type="ARBA" id="ARBA00034808"/>
    </source>
</evidence>
<dbReference type="Gene3D" id="1.10.486.10">
    <property type="entry name" value="PCRA, domain 4"/>
    <property type="match status" value="1"/>
</dbReference>
<evidence type="ECO:0000259" key="14">
    <source>
        <dbReference type="PROSITE" id="PS51198"/>
    </source>
</evidence>
<comment type="catalytic activity">
    <reaction evidence="8">
        <text>Couples ATP hydrolysis with the unwinding of duplex DNA by translocating in the 3'-5' direction.</text>
        <dbReference type="EC" id="5.6.2.4"/>
    </reaction>
</comment>
<dbReference type="GO" id="GO:0000725">
    <property type="term" value="P:recombinational repair"/>
    <property type="evidence" value="ECO:0007669"/>
    <property type="project" value="TreeGrafter"/>
</dbReference>
<dbReference type="GO" id="GO:0003677">
    <property type="term" value="F:DNA binding"/>
    <property type="evidence" value="ECO:0007669"/>
    <property type="project" value="UniProtKB-KW"/>
</dbReference>
<dbReference type="STRING" id="52.CMC5_019540"/>
<evidence type="ECO:0000313" key="16">
    <source>
        <dbReference type="EMBL" id="AKT37811.1"/>
    </source>
</evidence>
<feature type="compositionally biased region" description="Low complexity" evidence="13">
    <location>
        <begin position="721"/>
        <end position="737"/>
    </location>
</feature>
<dbReference type="InterPro" id="IPR014016">
    <property type="entry name" value="UvrD-like_ATP-bd"/>
</dbReference>
<dbReference type="EC" id="5.6.2.4" evidence="9"/>
<dbReference type="Gene3D" id="1.10.10.160">
    <property type="match status" value="1"/>
</dbReference>
<gene>
    <name evidence="16" type="primary">pcrA</name>
    <name evidence="16" type="ORF">CMC5_019540</name>
</gene>
<reference evidence="16 17" key="1">
    <citation type="submission" date="2015-07" db="EMBL/GenBank/DDBJ databases">
        <title>Genome analysis of myxobacterium Chondromyces crocatus Cm c5 reveals a high potential for natural compound synthesis and the genetic basis for the loss of fruiting body formation.</title>
        <authorList>
            <person name="Zaburannyi N."/>
            <person name="Bunk B."/>
            <person name="Maier J."/>
            <person name="Overmann J."/>
            <person name="Mueller R."/>
        </authorList>
    </citation>
    <scope>NUCLEOTIDE SEQUENCE [LARGE SCALE GENOMIC DNA]</scope>
    <source>
        <strain evidence="16 17">Cm c5</strain>
    </source>
</reference>
<keyword evidence="2 12" id="KW-0547">Nucleotide-binding</keyword>
<feature type="domain" description="UvrD-like helicase C-terminal" evidence="15">
    <location>
        <begin position="300"/>
        <end position="587"/>
    </location>
</feature>
<evidence type="ECO:0000256" key="1">
    <source>
        <dbReference type="ARBA" id="ARBA00009922"/>
    </source>
</evidence>
<dbReference type="PATRIC" id="fig|52.7.peg.2104"/>
<feature type="domain" description="UvrD-like helicase ATP-binding" evidence="14">
    <location>
        <begin position="20"/>
        <end position="299"/>
    </location>
</feature>
<dbReference type="PROSITE" id="PS51198">
    <property type="entry name" value="UVRD_HELICASE_ATP_BIND"/>
    <property type="match status" value="1"/>
</dbReference>
<evidence type="ECO:0000256" key="3">
    <source>
        <dbReference type="ARBA" id="ARBA00022801"/>
    </source>
</evidence>
<evidence type="ECO:0000256" key="5">
    <source>
        <dbReference type="ARBA" id="ARBA00022840"/>
    </source>
</evidence>
<protein>
    <recommendedName>
        <fullName evidence="9">DNA 3'-5' helicase</fullName>
        <ecNumber evidence="9">5.6.2.4</ecNumber>
    </recommendedName>
    <alternativeName>
        <fullName evidence="10">DNA 3'-5' helicase II</fullName>
    </alternativeName>
</protein>
<keyword evidence="3 12" id="KW-0378">Hydrolase</keyword>
<keyword evidence="7" id="KW-0413">Isomerase</keyword>
<evidence type="ECO:0000256" key="8">
    <source>
        <dbReference type="ARBA" id="ARBA00034617"/>
    </source>
</evidence>
<evidence type="ECO:0000313" key="17">
    <source>
        <dbReference type="Proteomes" id="UP000067626"/>
    </source>
</evidence>
<dbReference type="Proteomes" id="UP000067626">
    <property type="component" value="Chromosome"/>
</dbReference>
<dbReference type="Gene3D" id="3.40.50.300">
    <property type="entry name" value="P-loop containing nucleotide triphosphate hydrolases"/>
    <property type="match status" value="2"/>
</dbReference>
<dbReference type="InterPro" id="IPR013986">
    <property type="entry name" value="DExx_box_DNA_helicase_dom_sf"/>
</dbReference>
<evidence type="ECO:0000259" key="15">
    <source>
        <dbReference type="PROSITE" id="PS51217"/>
    </source>
</evidence>
<keyword evidence="17" id="KW-1185">Reference proteome</keyword>
<dbReference type="InterPro" id="IPR000212">
    <property type="entry name" value="DNA_helicase_UvrD/REP"/>
</dbReference>